<keyword evidence="3" id="KW-1185">Reference proteome</keyword>
<dbReference type="RefSeq" id="WP_230369207.1">
    <property type="nucleotide sequence ID" value="NZ_WLYX01000001.1"/>
</dbReference>
<name>A0A844GBH1_9NEIS</name>
<evidence type="ECO:0000256" key="1">
    <source>
        <dbReference type="SAM" id="Phobius"/>
    </source>
</evidence>
<accession>A0A844GBH1</accession>
<feature type="transmembrane region" description="Helical" evidence="1">
    <location>
        <begin position="37"/>
        <end position="54"/>
    </location>
</feature>
<keyword evidence="1" id="KW-0812">Transmembrane</keyword>
<evidence type="ECO:0008006" key="4">
    <source>
        <dbReference type="Google" id="ProtNLM"/>
    </source>
</evidence>
<comment type="caution">
    <text evidence="2">The sequence shown here is derived from an EMBL/GenBank/DDBJ whole genome shotgun (WGS) entry which is preliminary data.</text>
</comment>
<sequence>MTALTAPLTRPGLMAFGIYPLLTWSGLQLGSHTFRHYLLPAIMLLGLLGWWLNYRRYRLIADTPTSRAASAALGEKVELYGTAACHPHAVNYSPLSGRRCVWYRCWRLPEDNNNQLDDMLPLLSGNAPLLPSHCTSEESFLLRDGKQEVIVHPEGAEVQAPHREQWREGNERLIEEWIGEGDPLYVVGHLTSRGGEPYNNNDFHRDVGAKLAEWKQDPVSLKQRFDLDGNGQIDDKEWLAVRAAAAREVRQTQQQLAAMPVTLHMQQPQDGSPYLINTHSPQKGAQSYRWRAWLHALVALGSVLLWLSSRR</sequence>
<keyword evidence="1" id="KW-1133">Transmembrane helix</keyword>
<dbReference type="PROSITE" id="PS00018">
    <property type="entry name" value="EF_HAND_1"/>
    <property type="match status" value="1"/>
</dbReference>
<gene>
    <name evidence="2" type="ORF">GKE73_03505</name>
</gene>
<dbReference type="EMBL" id="WLYX01000001">
    <property type="protein sequence ID" value="MTD32700.1"/>
    <property type="molecule type" value="Genomic_DNA"/>
</dbReference>
<keyword evidence="1" id="KW-0472">Membrane</keyword>
<proteinExistence type="predicted"/>
<dbReference type="Proteomes" id="UP000446658">
    <property type="component" value="Unassembled WGS sequence"/>
</dbReference>
<evidence type="ECO:0000313" key="2">
    <source>
        <dbReference type="EMBL" id="MTD32700.1"/>
    </source>
</evidence>
<reference evidence="2 3" key="1">
    <citation type="submission" date="2019-11" db="EMBL/GenBank/DDBJ databases">
        <title>Draft genome sequence of Paludibacterium sp. dN18-1.</title>
        <authorList>
            <person name="Im W.-T."/>
        </authorList>
    </citation>
    <scope>NUCLEOTIDE SEQUENCE [LARGE SCALE GENOMIC DNA]</scope>
    <source>
        <strain evidence="3">dN 18-1</strain>
    </source>
</reference>
<feature type="transmembrane region" description="Helical" evidence="1">
    <location>
        <begin position="292"/>
        <end position="309"/>
    </location>
</feature>
<feature type="transmembrane region" description="Helical" evidence="1">
    <location>
        <begin position="12"/>
        <end position="31"/>
    </location>
</feature>
<organism evidence="2 3">
    <name type="scientific">Paludibacterium denitrificans</name>
    <dbReference type="NCBI Taxonomy" id="2675226"/>
    <lineage>
        <taxon>Bacteria</taxon>
        <taxon>Pseudomonadati</taxon>
        <taxon>Pseudomonadota</taxon>
        <taxon>Betaproteobacteria</taxon>
        <taxon>Neisseriales</taxon>
        <taxon>Chromobacteriaceae</taxon>
        <taxon>Paludibacterium</taxon>
    </lineage>
</organism>
<evidence type="ECO:0000313" key="3">
    <source>
        <dbReference type="Proteomes" id="UP000446658"/>
    </source>
</evidence>
<dbReference type="InterPro" id="IPR018247">
    <property type="entry name" value="EF_Hand_1_Ca_BS"/>
</dbReference>
<dbReference type="AlphaFoldDB" id="A0A844GBH1"/>
<protein>
    <recommendedName>
        <fullName evidence="4">EF-hand domain-containing protein</fullName>
    </recommendedName>
</protein>